<dbReference type="InterPro" id="IPR017150">
    <property type="entry name" value="Pept_M20_glutamate_carboxypep"/>
</dbReference>
<feature type="domain" description="Peptidase M20 dimerisation" evidence="6">
    <location>
        <begin position="190"/>
        <end position="284"/>
    </location>
</feature>
<dbReference type="PIRSF" id="PIRSF037238">
    <property type="entry name" value="Carboxypeptidase_G2"/>
    <property type="match status" value="1"/>
</dbReference>
<evidence type="ECO:0000259" key="6">
    <source>
        <dbReference type="Pfam" id="PF07687"/>
    </source>
</evidence>
<dbReference type="CDD" id="cd03885">
    <property type="entry name" value="M20_CPDG2"/>
    <property type="match status" value="1"/>
</dbReference>
<dbReference type="Pfam" id="PF01546">
    <property type="entry name" value="Peptidase_M20"/>
    <property type="match status" value="1"/>
</dbReference>
<dbReference type="SUPFAM" id="SSF53187">
    <property type="entry name" value="Zn-dependent exopeptidases"/>
    <property type="match status" value="1"/>
</dbReference>
<dbReference type="PROSITE" id="PS00759">
    <property type="entry name" value="ARGE_DAPE_CPG2_2"/>
    <property type="match status" value="1"/>
</dbReference>
<dbReference type="AlphaFoldDB" id="A0A2Z6AY08"/>
<reference evidence="7 8" key="1">
    <citation type="journal article" date="2018" name="Sci. Adv.">
        <title>Multi-heme cytochromes provide a pathway for survival in energy-limited environments.</title>
        <authorList>
            <person name="Deng X."/>
            <person name="Dohmae N."/>
            <person name="Nealson K.H."/>
            <person name="Hashimoto K."/>
            <person name="Okamoto A."/>
        </authorList>
    </citation>
    <scope>NUCLEOTIDE SEQUENCE [LARGE SCALE GENOMIC DNA]</scope>
    <source>
        <strain evidence="7 8">IS5</strain>
    </source>
</reference>
<evidence type="ECO:0000256" key="2">
    <source>
        <dbReference type="ARBA" id="ARBA00022723"/>
    </source>
</evidence>
<evidence type="ECO:0000313" key="8">
    <source>
        <dbReference type="Proteomes" id="UP000269883"/>
    </source>
</evidence>
<dbReference type="InterPro" id="IPR036264">
    <property type="entry name" value="Bact_exopeptidase_dim_dom"/>
</dbReference>
<keyword evidence="4" id="KW-0862">Zinc</keyword>
<keyword evidence="8" id="KW-1185">Reference proteome</keyword>
<dbReference type="KEGG" id="dfl:DFE_1411"/>
<protein>
    <submittedName>
        <fullName evidence="7">Carboxypeptidase G2</fullName>
    </submittedName>
</protein>
<dbReference type="Gene3D" id="3.30.70.360">
    <property type="match status" value="1"/>
</dbReference>
<dbReference type="OrthoDB" id="9809784at2"/>
<dbReference type="GO" id="GO:0046872">
    <property type="term" value="F:metal ion binding"/>
    <property type="evidence" value="ECO:0007669"/>
    <property type="project" value="UniProtKB-KW"/>
</dbReference>
<keyword evidence="2" id="KW-0479">Metal-binding</keyword>
<evidence type="ECO:0000313" key="7">
    <source>
        <dbReference type="EMBL" id="BBD08137.1"/>
    </source>
</evidence>
<evidence type="ECO:0000256" key="3">
    <source>
        <dbReference type="ARBA" id="ARBA00022801"/>
    </source>
</evidence>
<dbReference type="RefSeq" id="WP_126377994.1">
    <property type="nucleotide sequence ID" value="NZ_AP017378.1"/>
</dbReference>
<dbReference type="SUPFAM" id="SSF55031">
    <property type="entry name" value="Bacterial exopeptidase dimerisation domain"/>
    <property type="match status" value="1"/>
</dbReference>
<comment type="cofactor">
    <cofactor evidence="1">
        <name>Zn(2+)</name>
        <dbReference type="ChEBI" id="CHEBI:29105"/>
    </cofactor>
</comment>
<dbReference type="Pfam" id="PF07687">
    <property type="entry name" value="M20_dimer"/>
    <property type="match status" value="1"/>
</dbReference>
<dbReference type="PANTHER" id="PTHR43808">
    <property type="entry name" value="ACETYLORNITHINE DEACETYLASE"/>
    <property type="match status" value="1"/>
</dbReference>
<dbReference type="InterPro" id="IPR001261">
    <property type="entry name" value="ArgE/DapE_CS"/>
</dbReference>
<dbReference type="PANTHER" id="PTHR43808:SF9">
    <property type="entry name" value="BLL0789 PROTEIN"/>
    <property type="match status" value="1"/>
</dbReference>
<dbReference type="InterPro" id="IPR050072">
    <property type="entry name" value="Peptidase_M20A"/>
</dbReference>
<dbReference type="EMBL" id="AP017378">
    <property type="protein sequence ID" value="BBD08137.1"/>
    <property type="molecule type" value="Genomic_DNA"/>
</dbReference>
<dbReference type="PROSITE" id="PS00758">
    <property type="entry name" value="ARGE_DAPE_CPG2_1"/>
    <property type="match status" value="1"/>
</dbReference>
<proteinExistence type="predicted"/>
<evidence type="ECO:0000256" key="5">
    <source>
        <dbReference type="PIRSR" id="PIRSR037238-1"/>
    </source>
</evidence>
<organism evidence="7 8">
    <name type="scientific">Desulfovibrio ferrophilus</name>
    <dbReference type="NCBI Taxonomy" id="241368"/>
    <lineage>
        <taxon>Bacteria</taxon>
        <taxon>Pseudomonadati</taxon>
        <taxon>Thermodesulfobacteriota</taxon>
        <taxon>Desulfovibrionia</taxon>
        <taxon>Desulfovibrionales</taxon>
        <taxon>Desulfovibrionaceae</taxon>
        <taxon>Desulfovibrio</taxon>
    </lineage>
</organism>
<feature type="active site" description="Proton acceptor" evidence="5">
    <location>
        <position position="155"/>
    </location>
</feature>
<keyword evidence="7" id="KW-0121">Carboxypeptidase</keyword>
<gene>
    <name evidence="7" type="primary">cpg</name>
    <name evidence="7" type="ORF">DFE_1411</name>
</gene>
<name>A0A2Z6AY08_9BACT</name>
<keyword evidence="7" id="KW-0645">Protease</keyword>
<feature type="active site" evidence="5">
    <location>
        <position position="95"/>
    </location>
</feature>
<dbReference type="Proteomes" id="UP000269883">
    <property type="component" value="Chromosome"/>
</dbReference>
<accession>A0A2Z6AY08</accession>
<dbReference type="GO" id="GO:0004180">
    <property type="term" value="F:carboxypeptidase activity"/>
    <property type="evidence" value="ECO:0007669"/>
    <property type="project" value="UniProtKB-KW"/>
</dbReference>
<dbReference type="InterPro" id="IPR002933">
    <property type="entry name" value="Peptidase_M20"/>
</dbReference>
<evidence type="ECO:0000256" key="4">
    <source>
        <dbReference type="ARBA" id="ARBA00022833"/>
    </source>
</evidence>
<evidence type="ECO:0000256" key="1">
    <source>
        <dbReference type="ARBA" id="ARBA00001947"/>
    </source>
</evidence>
<dbReference type="Gene3D" id="3.40.630.10">
    <property type="entry name" value="Zn peptidases"/>
    <property type="match status" value="1"/>
</dbReference>
<keyword evidence="3" id="KW-0378">Hydrolase</keyword>
<sequence>MMSAPAAAKIMEWLEQREPEMLSLLERIVRINSHTPNKAGVDAVGAVMTEVMHDMDFDVEVHVQGEVGDNLVARNAAARSLAPDARQVLFCGHMDTVFPDDGSFDCFERSEKRVIGPGIVDMKGGLVVGIYALKALAETGLLEQMPVAFIFNSDEETGSYQSRDLVMDEARKSAFAMVFECAGLEGETTTGRKGKTTFKLKALGQAGHAGNLSGPKPTAILELAHKTVALEALNDPARDVSVNVGLVSGGLGPNTIAPSAEAVVECRYRNASDADGLIAAVTAMTTSPDVLGTTLEVEVIPGRPPMEQTAANRKLFDFVRETGTGLDVPVKEDFRGGVSDANYIAHVGCPVIDGMGPIGAGDHSPKEFMVIESLVQRAALTAVALERLWAEYDRGNLFG</sequence>
<dbReference type="InterPro" id="IPR011650">
    <property type="entry name" value="Peptidase_M20_dimer"/>
</dbReference>